<evidence type="ECO:0000313" key="10">
    <source>
        <dbReference type="Proteomes" id="UP000245293"/>
    </source>
</evidence>
<dbReference type="InterPro" id="IPR035906">
    <property type="entry name" value="MetI-like_sf"/>
</dbReference>
<comment type="caution">
    <text evidence="9">The sequence shown here is derived from an EMBL/GenBank/DDBJ whole genome shotgun (WGS) entry which is preliminary data.</text>
</comment>
<dbReference type="PROSITE" id="PS50928">
    <property type="entry name" value="ABC_TM1"/>
    <property type="match status" value="2"/>
</dbReference>
<feature type="transmembrane region" description="Helical" evidence="7">
    <location>
        <begin position="181"/>
        <end position="202"/>
    </location>
</feature>
<feature type="transmembrane region" description="Helical" evidence="7">
    <location>
        <begin position="369"/>
        <end position="389"/>
    </location>
</feature>
<evidence type="ECO:0000256" key="3">
    <source>
        <dbReference type="ARBA" id="ARBA00022475"/>
    </source>
</evidence>
<dbReference type="GO" id="GO:0005886">
    <property type="term" value="C:plasma membrane"/>
    <property type="evidence" value="ECO:0007669"/>
    <property type="project" value="UniProtKB-SubCell"/>
</dbReference>
<feature type="transmembrane region" description="Helical" evidence="7">
    <location>
        <begin position="76"/>
        <end position="101"/>
    </location>
</feature>
<comment type="subcellular location">
    <subcellularLocation>
        <location evidence="1">Cell membrane</location>
        <topology evidence="1">Multi-pass membrane protein</topology>
    </subcellularLocation>
</comment>
<organism evidence="9 10">
    <name type="scientific">Salibaculum griseiflavum</name>
    <dbReference type="NCBI Taxonomy" id="1914409"/>
    <lineage>
        <taxon>Bacteria</taxon>
        <taxon>Pseudomonadati</taxon>
        <taxon>Pseudomonadota</taxon>
        <taxon>Alphaproteobacteria</taxon>
        <taxon>Rhodobacterales</taxon>
        <taxon>Roseobacteraceae</taxon>
        <taxon>Salibaculum</taxon>
    </lineage>
</organism>
<feature type="transmembrane region" description="Helical" evidence="7">
    <location>
        <begin position="46"/>
        <end position="64"/>
    </location>
</feature>
<keyword evidence="6 7" id="KW-0472">Membrane</keyword>
<name>A0A2V1P1N7_9RHOB</name>
<dbReference type="GO" id="GO:0055085">
    <property type="term" value="P:transmembrane transport"/>
    <property type="evidence" value="ECO:0007669"/>
    <property type="project" value="InterPro"/>
</dbReference>
<keyword evidence="2" id="KW-0813">Transport</keyword>
<keyword evidence="5 7" id="KW-1133">Transmembrane helix</keyword>
<dbReference type="EMBL" id="QETF01000013">
    <property type="protein sequence ID" value="PWG16449.1"/>
    <property type="molecule type" value="Genomic_DNA"/>
</dbReference>
<dbReference type="CDD" id="cd06261">
    <property type="entry name" value="TM_PBP2"/>
    <property type="match status" value="1"/>
</dbReference>
<dbReference type="Gene3D" id="1.10.3720.10">
    <property type="entry name" value="MetI-like"/>
    <property type="match status" value="2"/>
</dbReference>
<evidence type="ECO:0000256" key="5">
    <source>
        <dbReference type="ARBA" id="ARBA00022989"/>
    </source>
</evidence>
<evidence type="ECO:0000256" key="4">
    <source>
        <dbReference type="ARBA" id="ARBA00022692"/>
    </source>
</evidence>
<keyword evidence="3" id="KW-1003">Cell membrane</keyword>
<keyword evidence="4 7" id="KW-0812">Transmembrane</keyword>
<dbReference type="OrthoDB" id="7066776at2"/>
<sequence>MARGAGTIAALLVLSLIAVPIGAVIWTAGGIAGLSAADWAAFRFTIWQALVSAGLSVLLAIPVARALARRRFRGRAALITLLGAPFVLPVIVAVMGLVSIFGRSGLVNTVLAGIGLPPVTIYGPQGVILAHVFFNLPLAVRMLVHGWLSIPAERFRVAAQLGQPVGRLLEWPMLRRTVPGVFVVIFLVCTTSFAVALILGGGPRATTLELAIYQAVRFEFDLGGAATLALIQLGVCVLAMAALIVVEAPDALGAGLDRTVERWDGSPRLDGLVMALAALFLILPLAAIILSGLPGLQQVPVSVYAAAGRSVIVALASMTLCILLAITIVTHGQNWPRVVATLPLSVTALVLGTGLFIVVFPFLRPSSVALPVTALMNALFALPFAVRILSTARDDAEAQFGRLADGLALSGWARMRVLILPRIRRPLGFAAGLAAALSMGDLGVITLFASGGQETLPLAMFRLMAAYQMEAAAGAAVLLVALSLGVFWLFDRGGRVGAGA</sequence>
<feature type="domain" description="ABC transmembrane type-1" evidence="8">
    <location>
        <begin position="303"/>
        <end position="490"/>
    </location>
</feature>
<evidence type="ECO:0000256" key="1">
    <source>
        <dbReference type="ARBA" id="ARBA00004651"/>
    </source>
</evidence>
<feature type="domain" description="ABC transmembrane type-1" evidence="8">
    <location>
        <begin position="42"/>
        <end position="241"/>
    </location>
</feature>
<gene>
    <name evidence="9" type="ORF">DFK10_11705</name>
</gene>
<dbReference type="InterPro" id="IPR000515">
    <property type="entry name" value="MetI-like"/>
</dbReference>
<dbReference type="PANTHER" id="PTHR30183">
    <property type="entry name" value="MOLYBDENUM TRANSPORT SYSTEM PERMEASE PROTEIN MODB"/>
    <property type="match status" value="1"/>
</dbReference>
<evidence type="ECO:0000313" key="9">
    <source>
        <dbReference type="EMBL" id="PWG16449.1"/>
    </source>
</evidence>
<feature type="transmembrane region" description="Helical" evidence="7">
    <location>
        <begin position="310"/>
        <end position="330"/>
    </location>
</feature>
<dbReference type="AlphaFoldDB" id="A0A2V1P1N7"/>
<feature type="transmembrane region" description="Helical" evidence="7">
    <location>
        <begin position="427"/>
        <end position="451"/>
    </location>
</feature>
<evidence type="ECO:0000256" key="2">
    <source>
        <dbReference type="ARBA" id="ARBA00022448"/>
    </source>
</evidence>
<proteinExistence type="predicted"/>
<feature type="transmembrane region" description="Helical" evidence="7">
    <location>
        <begin position="342"/>
        <end position="363"/>
    </location>
</feature>
<dbReference type="SUPFAM" id="SSF161098">
    <property type="entry name" value="MetI-like"/>
    <property type="match status" value="2"/>
</dbReference>
<dbReference type="PANTHER" id="PTHR30183:SF9">
    <property type="entry name" value="THIAMINE TRANSPORT SYSTEM PERMEASE PROTEIN THIP"/>
    <property type="match status" value="1"/>
</dbReference>
<dbReference type="RefSeq" id="WP_109389219.1">
    <property type="nucleotide sequence ID" value="NZ_QETF01000013.1"/>
</dbReference>
<feature type="transmembrane region" description="Helical" evidence="7">
    <location>
        <begin position="222"/>
        <end position="248"/>
    </location>
</feature>
<feature type="transmembrane region" description="Helical" evidence="7">
    <location>
        <begin position="471"/>
        <end position="490"/>
    </location>
</feature>
<protein>
    <submittedName>
        <fullName evidence="9">Thiamine/thiamine pyrophosphate ABC transporter permease ThiP</fullName>
    </submittedName>
</protein>
<keyword evidence="10" id="KW-1185">Reference proteome</keyword>
<evidence type="ECO:0000259" key="8">
    <source>
        <dbReference type="PROSITE" id="PS50928"/>
    </source>
</evidence>
<feature type="transmembrane region" description="Helical" evidence="7">
    <location>
        <begin position="269"/>
        <end position="290"/>
    </location>
</feature>
<evidence type="ECO:0000256" key="7">
    <source>
        <dbReference type="SAM" id="Phobius"/>
    </source>
</evidence>
<dbReference type="Proteomes" id="UP000245293">
    <property type="component" value="Unassembled WGS sequence"/>
</dbReference>
<evidence type="ECO:0000256" key="6">
    <source>
        <dbReference type="ARBA" id="ARBA00023136"/>
    </source>
</evidence>
<feature type="transmembrane region" description="Helical" evidence="7">
    <location>
        <begin position="121"/>
        <end position="144"/>
    </location>
</feature>
<reference evidence="10" key="1">
    <citation type="submission" date="2018-05" db="EMBL/GenBank/DDBJ databases">
        <authorList>
            <person name="Du Z."/>
            <person name="Wang X."/>
        </authorList>
    </citation>
    <scope>NUCLEOTIDE SEQUENCE [LARGE SCALE GENOMIC DNA]</scope>
    <source>
        <strain evidence="10">WDS4C29</strain>
    </source>
</reference>
<accession>A0A2V1P1N7</accession>